<keyword evidence="7" id="KW-1185">Reference proteome</keyword>
<protein>
    <recommendedName>
        <fullName evidence="2">oxoglutarate dehydrogenase (succinyl-transferring)</fullName>
        <ecNumber evidence="2">1.2.4.2</ecNumber>
    </recommendedName>
</protein>
<name>A0ABN5WRF5_9GAMM</name>
<gene>
    <name evidence="6" type="ORF">HORIV_18730</name>
</gene>
<organism evidence="6 7">
    <name type="scientific">Vreelandella olivaria</name>
    <dbReference type="NCBI Taxonomy" id="390919"/>
    <lineage>
        <taxon>Bacteria</taxon>
        <taxon>Pseudomonadati</taxon>
        <taxon>Pseudomonadota</taxon>
        <taxon>Gammaproteobacteria</taxon>
        <taxon>Oceanospirillales</taxon>
        <taxon>Halomonadaceae</taxon>
        <taxon>Vreelandella</taxon>
    </lineage>
</organism>
<dbReference type="PANTHER" id="PTHR23152">
    <property type="entry name" value="2-OXOGLUTARATE DEHYDROGENASE"/>
    <property type="match status" value="1"/>
</dbReference>
<accession>A0ABN5WRF5</accession>
<dbReference type="InterPro" id="IPR011603">
    <property type="entry name" value="2oxoglutarate_DH_E1"/>
</dbReference>
<sequence length="302" mass="34197">MADGQPRFTIHDSFLSEEAVLAFEYGYSTTAPNDLVIWEAQFGDFFNGAQVVVDQFISSGETKWGRVCGLTMLLPHGYEGQGPEHSSARLERFLQMCAEHNMQVCVPTTPAQIYHLLRRQVIRPLRKPLVVMTPKSLLRHKEAISSLEDLAHGKFHMVLADQADLAPEKVTRVVLCAGKVYYDLAAWRAENERHDTAVVRIEQLYPFPKEELLEALQDYTNIEDIVWCQEEPLNQGAWYSSQHNMRAVADMLKDGLGRELKFAGRPASAAPAAGYMSVHTEQQRQLVEDALIYKRPPDLENI</sequence>
<evidence type="ECO:0000256" key="2">
    <source>
        <dbReference type="ARBA" id="ARBA00012280"/>
    </source>
</evidence>
<dbReference type="SMART" id="SM00861">
    <property type="entry name" value="Transket_pyr"/>
    <property type="match status" value="1"/>
</dbReference>
<dbReference type="InterPro" id="IPR042179">
    <property type="entry name" value="KGD_C_sf"/>
</dbReference>
<reference evidence="7" key="1">
    <citation type="journal article" date="2019" name="Microbiol. Resour. Announc.">
        <title>Complete Genome Sequence of Halomonas olivaria, a Moderately Halophilic Bacterium Isolated from Olive Processing Effluents, Obtained by Nanopore Sequencing.</title>
        <authorList>
            <person name="Nagata S."/>
            <person name="Ii K.M."/>
            <person name="Tsukimi T."/>
            <person name="Miura M.C."/>
            <person name="Galipon J."/>
            <person name="Arakawa K."/>
        </authorList>
    </citation>
    <scope>NUCLEOTIDE SEQUENCE [LARGE SCALE GENOMIC DNA]</scope>
    <source>
        <strain evidence="7">TYRC17</strain>
    </source>
</reference>
<keyword evidence="4" id="KW-0786">Thiamine pyrophosphate</keyword>
<keyword evidence="3" id="KW-0560">Oxidoreductase</keyword>
<evidence type="ECO:0000313" key="6">
    <source>
        <dbReference type="EMBL" id="BBI49452.1"/>
    </source>
</evidence>
<dbReference type="InterPro" id="IPR005475">
    <property type="entry name" value="Transketolase-like_Pyr-bd"/>
</dbReference>
<evidence type="ECO:0000259" key="5">
    <source>
        <dbReference type="SMART" id="SM00861"/>
    </source>
</evidence>
<comment type="cofactor">
    <cofactor evidence="1">
        <name>thiamine diphosphate</name>
        <dbReference type="ChEBI" id="CHEBI:58937"/>
    </cofactor>
</comment>
<dbReference type="Pfam" id="PF16870">
    <property type="entry name" value="OxoGdeHyase_C"/>
    <property type="match status" value="1"/>
</dbReference>
<dbReference type="InterPro" id="IPR029061">
    <property type="entry name" value="THDP-binding"/>
</dbReference>
<dbReference type="Gene3D" id="3.40.50.11610">
    <property type="entry name" value="Multifunctional 2-oxoglutarate metabolism enzyme, C-terminal domain"/>
    <property type="match status" value="1"/>
</dbReference>
<feature type="domain" description="Transketolase-like pyrimidine-binding" evidence="5">
    <location>
        <begin position="1"/>
        <end position="140"/>
    </location>
</feature>
<dbReference type="EC" id="1.2.4.2" evidence="2"/>
<evidence type="ECO:0000313" key="7">
    <source>
        <dbReference type="Proteomes" id="UP000289555"/>
    </source>
</evidence>
<dbReference type="Pfam" id="PF02779">
    <property type="entry name" value="Transket_pyr"/>
    <property type="match status" value="1"/>
</dbReference>
<dbReference type="Gene3D" id="3.40.50.12470">
    <property type="match status" value="1"/>
</dbReference>
<dbReference type="PANTHER" id="PTHR23152:SF4">
    <property type="entry name" value="2-OXOADIPATE DEHYDROGENASE COMPLEX COMPONENT E1"/>
    <property type="match status" value="1"/>
</dbReference>
<evidence type="ECO:0000256" key="3">
    <source>
        <dbReference type="ARBA" id="ARBA00023002"/>
    </source>
</evidence>
<dbReference type="Proteomes" id="UP000289555">
    <property type="component" value="Chromosome"/>
</dbReference>
<proteinExistence type="predicted"/>
<evidence type="ECO:0000256" key="1">
    <source>
        <dbReference type="ARBA" id="ARBA00001964"/>
    </source>
</evidence>
<dbReference type="InterPro" id="IPR031717">
    <property type="entry name" value="ODO-1/KGD_C"/>
</dbReference>
<dbReference type="SUPFAM" id="SSF52518">
    <property type="entry name" value="Thiamin diphosphate-binding fold (THDP-binding)"/>
    <property type="match status" value="1"/>
</dbReference>
<dbReference type="EMBL" id="AP019416">
    <property type="protein sequence ID" value="BBI49452.1"/>
    <property type="molecule type" value="Genomic_DNA"/>
</dbReference>
<evidence type="ECO:0000256" key="4">
    <source>
        <dbReference type="ARBA" id="ARBA00023052"/>
    </source>
</evidence>